<feature type="transmembrane region" description="Helical" evidence="10">
    <location>
        <begin position="346"/>
        <end position="369"/>
    </location>
</feature>
<dbReference type="Gene3D" id="3.30.10.20">
    <property type="match status" value="2"/>
</dbReference>
<feature type="domain" description="Protein kinase" evidence="11">
    <location>
        <begin position="46"/>
        <end position="320"/>
    </location>
</feature>
<dbReference type="SUPFAM" id="SSF56112">
    <property type="entry name" value="Protein kinase-like (PK-like)"/>
    <property type="match status" value="1"/>
</dbReference>
<evidence type="ECO:0000313" key="13">
    <source>
        <dbReference type="EMBL" id="MBE6833900.1"/>
    </source>
</evidence>
<dbReference type="Pfam" id="PF03793">
    <property type="entry name" value="PASTA"/>
    <property type="match status" value="2"/>
</dbReference>
<keyword evidence="10" id="KW-0812">Transmembrane</keyword>
<dbReference type="SMART" id="SM00740">
    <property type="entry name" value="PASTA"/>
    <property type="match status" value="2"/>
</dbReference>
<dbReference type="RefSeq" id="WP_326840577.1">
    <property type="nucleotide sequence ID" value="NZ_SVNY01000005.1"/>
</dbReference>
<keyword evidence="3" id="KW-0723">Serine/threonine-protein kinase</keyword>
<dbReference type="InterPro" id="IPR005543">
    <property type="entry name" value="PASTA_dom"/>
</dbReference>
<comment type="subcellular location">
    <subcellularLocation>
        <location evidence="1">Host cell</location>
    </subcellularLocation>
</comment>
<evidence type="ECO:0000259" key="12">
    <source>
        <dbReference type="PROSITE" id="PS51178"/>
    </source>
</evidence>
<dbReference type="InterPro" id="IPR000719">
    <property type="entry name" value="Prot_kinase_dom"/>
</dbReference>
<keyword evidence="10" id="KW-0472">Membrane</keyword>
<dbReference type="InterPro" id="IPR051138">
    <property type="entry name" value="PIM_Ser/Thr_kinase"/>
</dbReference>
<evidence type="ECO:0000256" key="1">
    <source>
        <dbReference type="ARBA" id="ARBA00004340"/>
    </source>
</evidence>
<evidence type="ECO:0000256" key="2">
    <source>
        <dbReference type="ARBA" id="ARBA00012513"/>
    </source>
</evidence>
<name>A0A928KSU1_9FIRM</name>
<dbReference type="InterPro" id="IPR011009">
    <property type="entry name" value="Kinase-like_dom_sf"/>
</dbReference>
<dbReference type="EC" id="2.7.11.1" evidence="2"/>
<accession>A0A928KSU1</accession>
<keyword evidence="7" id="KW-0067">ATP-binding</keyword>
<keyword evidence="6" id="KW-0418">Kinase</keyword>
<dbReference type="EMBL" id="SVNY01000005">
    <property type="protein sequence ID" value="MBE6833900.1"/>
    <property type="molecule type" value="Genomic_DNA"/>
</dbReference>
<organism evidence="13 14">
    <name type="scientific">Faecalispora sporosphaeroides</name>
    <dbReference type="NCBI Taxonomy" id="1549"/>
    <lineage>
        <taxon>Bacteria</taxon>
        <taxon>Bacillati</taxon>
        <taxon>Bacillota</taxon>
        <taxon>Clostridia</taxon>
        <taxon>Eubacteriales</taxon>
        <taxon>Oscillospiraceae</taxon>
        <taxon>Faecalispora</taxon>
    </lineage>
</organism>
<evidence type="ECO:0000259" key="11">
    <source>
        <dbReference type="PROSITE" id="PS50011"/>
    </source>
</evidence>
<keyword evidence="10" id="KW-1133">Transmembrane helix</keyword>
<sequence length="561" mass="60609">MTDFELCMNCMSERPTGEPCPHCGCSAEEPQRPNALPLKTMLQNRYMIGLARKSNGEGISYIGYDSVLNIKTLIREFFPQTMSERLPDGQTVRVVDGSEVTFQEYKASFLSDARELAHMRQLSAIEQIYDIFEENGTAYTVAEWEECITLRYFVERRGGSLDWNAARPLFMPVLSALSTLHTRGVNHLGISPDTLVILQDGRMKLTDFELDAVRRMDTDLPPDLVAGCAALEQYVMDYVPDESTDVYGFAACLFFALTGALPQDALRRKADSRLMIPTSTLKSLPPYVITGLANALQVMPSKRTPHFERLRAELSAAPTVTAKIEEPLPPEPAPEPESARRGIPGIAWAIGSGVVSLAVFICIGIFWLFPPSFGGAVGTADSTAMKASVESADSGMLMNGFDTAELSEGERVQVPDLVGKKLDDVLAAESAGTEDYDILVSDKEFSDTVAEGKIIRQSPTAGELAQKGVKIVVVISQGARMRSLPEIRGMSLEDASLAVTSAGLTPAKRDVFDDTVPAGQAVGYQDHKTGDTLEYGAHVVILLSKGPDPSILGGPAGSGGT</sequence>
<dbReference type="AlphaFoldDB" id="A0A928KSU1"/>
<evidence type="ECO:0000256" key="3">
    <source>
        <dbReference type="ARBA" id="ARBA00022527"/>
    </source>
</evidence>
<comment type="caution">
    <text evidence="13">The sequence shown here is derived from an EMBL/GenBank/DDBJ whole genome shotgun (WGS) entry which is preliminary data.</text>
</comment>
<evidence type="ECO:0000256" key="6">
    <source>
        <dbReference type="ARBA" id="ARBA00022777"/>
    </source>
</evidence>
<dbReference type="Proteomes" id="UP000754750">
    <property type="component" value="Unassembled WGS sequence"/>
</dbReference>
<dbReference type="GO" id="GO:0005737">
    <property type="term" value="C:cytoplasm"/>
    <property type="evidence" value="ECO:0007669"/>
    <property type="project" value="TreeGrafter"/>
</dbReference>
<keyword evidence="4" id="KW-0808">Transferase</keyword>
<evidence type="ECO:0000256" key="7">
    <source>
        <dbReference type="ARBA" id="ARBA00022840"/>
    </source>
</evidence>
<dbReference type="PANTHER" id="PTHR22984:SF25">
    <property type="entry name" value="PROTEIN KINASE DOMAIN-CONTAINING PROTEIN"/>
    <property type="match status" value="1"/>
</dbReference>
<dbReference type="Pfam" id="PF00069">
    <property type="entry name" value="Pkinase"/>
    <property type="match status" value="1"/>
</dbReference>
<dbReference type="GO" id="GO:0005524">
    <property type="term" value="F:ATP binding"/>
    <property type="evidence" value="ECO:0007669"/>
    <property type="project" value="UniProtKB-KW"/>
</dbReference>
<comment type="catalytic activity">
    <reaction evidence="9">
        <text>L-seryl-[protein] + ATP = O-phospho-L-seryl-[protein] + ADP + H(+)</text>
        <dbReference type="Rhea" id="RHEA:17989"/>
        <dbReference type="Rhea" id="RHEA-COMP:9863"/>
        <dbReference type="Rhea" id="RHEA-COMP:11604"/>
        <dbReference type="ChEBI" id="CHEBI:15378"/>
        <dbReference type="ChEBI" id="CHEBI:29999"/>
        <dbReference type="ChEBI" id="CHEBI:30616"/>
        <dbReference type="ChEBI" id="CHEBI:83421"/>
        <dbReference type="ChEBI" id="CHEBI:456216"/>
        <dbReference type="EC" id="2.7.11.1"/>
    </reaction>
</comment>
<comment type="catalytic activity">
    <reaction evidence="8">
        <text>L-threonyl-[protein] + ATP = O-phospho-L-threonyl-[protein] + ADP + H(+)</text>
        <dbReference type="Rhea" id="RHEA:46608"/>
        <dbReference type="Rhea" id="RHEA-COMP:11060"/>
        <dbReference type="Rhea" id="RHEA-COMP:11605"/>
        <dbReference type="ChEBI" id="CHEBI:15378"/>
        <dbReference type="ChEBI" id="CHEBI:30013"/>
        <dbReference type="ChEBI" id="CHEBI:30616"/>
        <dbReference type="ChEBI" id="CHEBI:61977"/>
        <dbReference type="ChEBI" id="CHEBI:456216"/>
        <dbReference type="EC" id="2.7.11.1"/>
    </reaction>
</comment>
<dbReference type="PANTHER" id="PTHR22984">
    <property type="entry name" value="SERINE/THREONINE-PROTEIN KINASE PIM"/>
    <property type="match status" value="1"/>
</dbReference>
<gene>
    <name evidence="13" type="ORF">E7512_10030</name>
</gene>
<reference evidence="13" key="1">
    <citation type="submission" date="2019-04" db="EMBL/GenBank/DDBJ databases">
        <title>Evolution of Biomass-Degrading Anaerobic Consortia Revealed by Metagenomics.</title>
        <authorList>
            <person name="Peng X."/>
        </authorList>
    </citation>
    <scope>NUCLEOTIDE SEQUENCE</scope>
    <source>
        <strain evidence="13">SIG551</strain>
    </source>
</reference>
<feature type="domain" description="PASTA" evidence="12">
    <location>
        <begin position="409"/>
        <end position="477"/>
    </location>
</feature>
<dbReference type="GO" id="GO:0004674">
    <property type="term" value="F:protein serine/threonine kinase activity"/>
    <property type="evidence" value="ECO:0007669"/>
    <property type="project" value="UniProtKB-KW"/>
</dbReference>
<evidence type="ECO:0000256" key="10">
    <source>
        <dbReference type="SAM" id="Phobius"/>
    </source>
</evidence>
<evidence type="ECO:0000313" key="14">
    <source>
        <dbReference type="Proteomes" id="UP000754750"/>
    </source>
</evidence>
<proteinExistence type="predicted"/>
<protein>
    <recommendedName>
        <fullName evidence="2">non-specific serine/threonine protein kinase</fullName>
        <ecNumber evidence="2">2.7.11.1</ecNumber>
    </recommendedName>
</protein>
<evidence type="ECO:0000256" key="8">
    <source>
        <dbReference type="ARBA" id="ARBA00047899"/>
    </source>
</evidence>
<dbReference type="GO" id="GO:0043657">
    <property type="term" value="C:host cell"/>
    <property type="evidence" value="ECO:0007669"/>
    <property type="project" value="UniProtKB-SubCell"/>
</dbReference>
<evidence type="ECO:0000256" key="9">
    <source>
        <dbReference type="ARBA" id="ARBA00048679"/>
    </source>
</evidence>
<keyword evidence="5" id="KW-0547">Nucleotide-binding</keyword>
<dbReference type="PROSITE" id="PS51178">
    <property type="entry name" value="PASTA"/>
    <property type="match status" value="2"/>
</dbReference>
<evidence type="ECO:0000256" key="5">
    <source>
        <dbReference type="ARBA" id="ARBA00022741"/>
    </source>
</evidence>
<evidence type="ECO:0000256" key="4">
    <source>
        <dbReference type="ARBA" id="ARBA00022679"/>
    </source>
</evidence>
<dbReference type="CDD" id="cd06577">
    <property type="entry name" value="PASTA_pknB"/>
    <property type="match status" value="2"/>
</dbReference>
<dbReference type="Gene3D" id="1.10.510.10">
    <property type="entry name" value="Transferase(Phosphotransferase) domain 1"/>
    <property type="match status" value="1"/>
</dbReference>
<dbReference type="PROSITE" id="PS50011">
    <property type="entry name" value="PROTEIN_KINASE_DOM"/>
    <property type="match status" value="1"/>
</dbReference>
<feature type="domain" description="PASTA" evidence="12">
    <location>
        <begin position="478"/>
        <end position="545"/>
    </location>
</feature>